<protein>
    <recommendedName>
        <fullName evidence="1">AAA-ATPase-like domain-containing protein</fullName>
    </recommendedName>
</protein>
<organism evidence="2">
    <name type="scientific">uncultured Sulfurovum sp</name>
    <dbReference type="NCBI Taxonomy" id="269237"/>
    <lineage>
        <taxon>Bacteria</taxon>
        <taxon>Pseudomonadati</taxon>
        <taxon>Campylobacterota</taxon>
        <taxon>Epsilonproteobacteria</taxon>
        <taxon>Campylobacterales</taxon>
        <taxon>Sulfurovaceae</taxon>
        <taxon>Sulfurovum</taxon>
        <taxon>environmental samples</taxon>
    </lineage>
</organism>
<dbReference type="Pfam" id="PF08011">
    <property type="entry name" value="PDDEXK_9"/>
    <property type="match status" value="1"/>
</dbReference>
<evidence type="ECO:0000313" key="2">
    <source>
        <dbReference type="EMBL" id="CAA6819488.1"/>
    </source>
</evidence>
<gene>
    <name evidence="2" type="ORF">HELGO_WM25701</name>
</gene>
<dbReference type="EMBL" id="CACVAX010000054">
    <property type="protein sequence ID" value="CAA6819488.1"/>
    <property type="molecule type" value="Genomic_DNA"/>
</dbReference>
<accession>A0A6S6TTF2</accession>
<feature type="domain" description="AAA-ATPase-like" evidence="1">
    <location>
        <begin position="5"/>
        <end position="214"/>
    </location>
</feature>
<dbReference type="PANTHER" id="PTHR34825:SF2">
    <property type="entry name" value="AAA-ATPASE-LIKE DOMAIN-CONTAINING PROTEIN"/>
    <property type="match status" value="1"/>
</dbReference>
<dbReference type="Pfam" id="PF09820">
    <property type="entry name" value="AAA-ATPase_like"/>
    <property type="match status" value="1"/>
</dbReference>
<name>A0A6S6TTF2_9BACT</name>
<dbReference type="InterPro" id="IPR018631">
    <property type="entry name" value="AAA-ATPase-like_dom"/>
</dbReference>
<evidence type="ECO:0000259" key="1">
    <source>
        <dbReference type="Pfam" id="PF09820"/>
    </source>
</evidence>
<proteinExistence type="predicted"/>
<dbReference type="PANTHER" id="PTHR34825">
    <property type="entry name" value="CONSERVED PROTEIN, WITH A WEAK D-GALACTARATE DEHYDRATASE/ALTRONATE HYDROLASE DOMAIN"/>
    <property type="match status" value="1"/>
</dbReference>
<sequence length="548" mass="65035">MTKLPYGLSDFRRIRIEDYYYIDKTKFIEQIEEEADFLFFLRPRRFGKSLTISMLEYYFDVYYKEEFEETFKDTYIFENPTPLKNSFYVLRFDFSAVDITDYKSSFRMHLNLRIDSFCDKYHIPEIEVDNPISKLESLFIYCNKHNLPIYILIDEYDNFVTKLLISDMDAYKTLVTSKNAIYKEFFTMLKVGTSSAIKKMFFTGVSPLALYDVTSGSNIGVNISLISNFNDLVGVTKKELIEMIDFYNLREKEEHIISRCDEWYNSYRFNENVKHTIYNSDMILYYMKSLVQYNQEPRDLIDVNVRTDYSKLKFLVYTNQKLNGNFEMLNNLILGKQVTTTKIKDNFSAFELANEDNFKSFIYSLGFVTIEQYRIALNLKIPNQTLKKLLAEFIHYAYKDFEDYSMKTERLNNSLLDLAYDKDLSAFHYIGGVIKNSTSIRDYIDGENFVKAYLLAYLNLNSFYELKSEVESKKGYIDILLEPIKEEVPFGVIIELKYIKRSETNYETTLKSRILEAKNQLNQYDLGKRYLKIVLVFRGWELVHCEEV</sequence>
<reference evidence="2" key="1">
    <citation type="submission" date="2020-01" db="EMBL/GenBank/DDBJ databases">
        <authorList>
            <person name="Meier V. D."/>
            <person name="Meier V D."/>
        </authorList>
    </citation>
    <scope>NUCLEOTIDE SEQUENCE</scope>
    <source>
        <strain evidence="2">HLG_WM_MAG_04</strain>
    </source>
</reference>
<dbReference type="AlphaFoldDB" id="A0A6S6TTF2"/>
<dbReference type="InterPro" id="IPR012547">
    <property type="entry name" value="PDDEXK_9"/>
</dbReference>